<dbReference type="AlphaFoldDB" id="K1SZ08"/>
<proteinExistence type="predicted"/>
<feature type="non-terminal residue" evidence="1">
    <location>
        <position position="1"/>
    </location>
</feature>
<feature type="non-terminal residue" evidence="1">
    <location>
        <position position="169"/>
    </location>
</feature>
<evidence type="ECO:0000313" key="1">
    <source>
        <dbReference type="EMBL" id="EKC65907.1"/>
    </source>
</evidence>
<reference evidence="1" key="1">
    <citation type="journal article" date="2013" name="Environ. Microbiol.">
        <title>Microbiota from the distal guts of lean and obese adolescents exhibit partial functional redundancy besides clear differences in community structure.</title>
        <authorList>
            <person name="Ferrer M."/>
            <person name="Ruiz A."/>
            <person name="Lanza F."/>
            <person name="Haange S.B."/>
            <person name="Oberbach A."/>
            <person name="Till H."/>
            <person name="Bargiela R."/>
            <person name="Campoy C."/>
            <person name="Segura M.T."/>
            <person name="Richter M."/>
            <person name="von Bergen M."/>
            <person name="Seifert J."/>
            <person name="Suarez A."/>
        </authorList>
    </citation>
    <scope>NUCLEOTIDE SEQUENCE</scope>
</reference>
<gene>
    <name evidence="1" type="ORF">LEA_10077</name>
</gene>
<organism evidence="1">
    <name type="scientific">human gut metagenome</name>
    <dbReference type="NCBI Taxonomy" id="408170"/>
    <lineage>
        <taxon>unclassified sequences</taxon>
        <taxon>metagenomes</taxon>
        <taxon>organismal metagenomes</taxon>
    </lineage>
</organism>
<comment type="caution">
    <text evidence="1">The sequence shown here is derived from an EMBL/GenBank/DDBJ whole genome shotgun (WGS) entry which is preliminary data.</text>
</comment>
<protein>
    <submittedName>
        <fullName evidence="1">Uncharacterized protein</fullName>
    </submittedName>
</protein>
<sequence>SSDVTISREGNTTKISTTFIDNEGVDHAVTFEGDLRIGNGTKLPKLTQLMEDVEHKAAYAEGTYMGDLFGTGGGLTLITIDDENRENRVTPYYQVSLGIFCTKWADPKKEMRLEPGTYEVSTTYKKGTWMSPNELEIMGMVLPIGTYVFYDDGVSDSGLYGYCTDGTIT</sequence>
<name>K1SZ08_9ZZZZ</name>
<dbReference type="EMBL" id="AJWY01006771">
    <property type="protein sequence ID" value="EKC65907.1"/>
    <property type="molecule type" value="Genomic_DNA"/>
</dbReference>
<accession>K1SZ08</accession>